<evidence type="ECO:0000256" key="2">
    <source>
        <dbReference type="ARBA" id="ARBA00015915"/>
    </source>
</evidence>
<comment type="similarity">
    <text evidence="1">Belongs to the bacterial solute-binding protein 9 family.</text>
</comment>
<evidence type="ECO:0000313" key="8">
    <source>
        <dbReference type="Proteomes" id="UP000319941"/>
    </source>
</evidence>
<reference evidence="7 8" key="1">
    <citation type="submission" date="2019-07" db="EMBL/GenBank/DDBJ databases">
        <title>Diversity of Bacteria from Kongsfjorden, Arctic.</title>
        <authorList>
            <person name="Yu Y."/>
        </authorList>
    </citation>
    <scope>NUCLEOTIDE SEQUENCE [LARGE SCALE GENOMIC DNA]</scope>
    <source>
        <strain evidence="7 8">SM1923</strain>
    </source>
</reference>
<evidence type="ECO:0000313" key="7">
    <source>
        <dbReference type="EMBL" id="TVU69664.1"/>
    </source>
</evidence>
<evidence type="ECO:0000256" key="6">
    <source>
        <dbReference type="SAM" id="MobiDB-lite"/>
    </source>
</evidence>
<proteinExistence type="inferred from homology"/>
<dbReference type="RefSeq" id="WP_144727665.1">
    <property type="nucleotide sequence ID" value="NZ_CAWOWR010000127.1"/>
</dbReference>
<evidence type="ECO:0000256" key="5">
    <source>
        <dbReference type="ARBA" id="ARBA00022906"/>
    </source>
</evidence>
<name>A0A558HKL0_9GAMM</name>
<keyword evidence="4" id="KW-0732">Signal</keyword>
<dbReference type="EMBL" id="VNFH01000007">
    <property type="protein sequence ID" value="TVU69664.1"/>
    <property type="molecule type" value="Genomic_DNA"/>
</dbReference>
<keyword evidence="8" id="KW-1185">Reference proteome</keyword>
<comment type="caution">
    <text evidence="7">The sequence shown here is derived from an EMBL/GenBank/DDBJ whole genome shotgun (WGS) entry which is preliminary data.</text>
</comment>
<dbReference type="GO" id="GO:0046872">
    <property type="term" value="F:metal ion binding"/>
    <property type="evidence" value="ECO:0007669"/>
    <property type="project" value="InterPro"/>
</dbReference>
<evidence type="ECO:0000256" key="1">
    <source>
        <dbReference type="ARBA" id="ARBA00011028"/>
    </source>
</evidence>
<dbReference type="Gene3D" id="3.40.50.1980">
    <property type="entry name" value="Nitrogenase molybdenum iron protein domain"/>
    <property type="match status" value="3"/>
</dbReference>
<dbReference type="SUPFAM" id="SSF53807">
    <property type="entry name" value="Helical backbone' metal receptor"/>
    <property type="match status" value="1"/>
</dbReference>
<gene>
    <name evidence="7" type="ORF">FQP86_11185</name>
</gene>
<dbReference type="PANTHER" id="PTHR42953">
    <property type="entry name" value="HIGH-AFFINITY ZINC UPTAKE SYSTEM PROTEIN ZNUA-RELATED"/>
    <property type="match status" value="1"/>
</dbReference>
<dbReference type="AlphaFoldDB" id="A0A558HKL0"/>
<dbReference type="InterPro" id="IPR050492">
    <property type="entry name" value="Bact_metal-bind_prot9"/>
</dbReference>
<dbReference type="STRING" id="553385.GCA_000591415_00035"/>
<keyword evidence="3" id="KW-0813">Transport</keyword>
<protein>
    <recommendedName>
        <fullName evidence="2">High-affinity zinc uptake system protein ZnuA</fullName>
    </recommendedName>
</protein>
<keyword evidence="5" id="KW-0864">Zinc transport</keyword>
<dbReference type="Pfam" id="PF01297">
    <property type="entry name" value="ZnuA"/>
    <property type="match status" value="1"/>
</dbReference>
<dbReference type="OrthoDB" id="9793396at2"/>
<evidence type="ECO:0000256" key="4">
    <source>
        <dbReference type="ARBA" id="ARBA00022729"/>
    </source>
</evidence>
<organism evidence="7 8">
    <name type="scientific">Cobetia crustatorum</name>
    <dbReference type="NCBI Taxonomy" id="553385"/>
    <lineage>
        <taxon>Bacteria</taxon>
        <taxon>Pseudomonadati</taxon>
        <taxon>Pseudomonadota</taxon>
        <taxon>Gammaproteobacteria</taxon>
        <taxon>Oceanospirillales</taxon>
        <taxon>Halomonadaceae</taxon>
        <taxon>Cobetia</taxon>
    </lineage>
</organism>
<feature type="region of interest" description="Disordered" evidence="6">
    <location>
        <begin position="149"/>
        <end position="201"/>
    </location>
</feature>
<sequence length="363" mass="40486">MTLHAGHALRNAGHFNGRTLRRTLRPTLRLRLTTALLGGLAALSAPWAMAQTDEQPLKVAVSIPPLHWMVDQLAGDFVDITTLVTPGNSPDTYDPTPRQVAALSSVPLYLAIGVPFEQVWLPRLEQNQPEMQVVHLEAGLKTRFFGAGEAHHHGDHANHDEHEDHADHDEHENHAKHDEHEDHEAHAGHDDHGEDQGEADPHLWLDPERMMKMIERTSDVLEARIPEHASDIQANEQQLLASLDALDSEISQQLAPYQGRNFMIFHPSFGYFSDRYQLVQHAIETSGREPTPREMAQVIARAKSEKIGTIFVSGQFSQTAAKRIASSLNAKVAVLDPLAEDYPENLRQASIALRKGFELTDSQ</sequence>
<dbReference type="PANTHER" id="PTHR42953:SF3">
    <property type="entry name" value="HIGH-AFFINITY ZINC UPTAKE SYSTEM PROTEIN ZNUA"/>
    <property type="match status" value="1"/>
</dbReference>
<dbReference type="Proteomes" id="UP000319941">
    <property type="component" value="Unassembled WGS sequence"/>
</dbReference>
<accession>A0A558HKL0</accession>
<keyword evidence="5" id="KW-0406">Ion transport</keyword>
<dbReference type="InterPro" id="IPR006127">
    <property type="entry name" value="ZnuA-like"/>
</dbReference>
<keyword evidence="5" id="KW-0862">Zinc</keyword>
<evidence type="ECO:0000256" key="3">
    <source>
        <dbReference type="ARBA" id="ARBA00022448"/>
    </source>
</evidence>
<dbReference type="GO" id="GO:0006829">
    <property type="term" value="P:zinc ion transport"/>
    <property type="evidence" value="ECO:0007669"/>
    <property type="project" value="UniProtKB-KW"/>
</dbReference>